<feature type="region of interest" description="Disordered" evidence="11">
    <location>
        <begin position="899"/>
        <end position="944"/>
    </location>
</feature>
<keyword evidence="9" id="KW-0378">Hydrolase</keyword>
<feature type="domain" description="tRNase Z endonuclease" evidence="12">
    <location>
        <begin position="6"/>
        <end position="68"/>
    </location>
</feature>
<evidence type="ECO:0000256" key="11">
    <source>
        <dbReference type="SAM" id="MobiDB-lite"/>
    </source>
</evidence>
<dbReference type="CDD" id="cd07718">
    <property type="entry name" value="RNaseZ_ELAC1_ELAC2-C-term-like_MBL-fold"/>
    <property type="match status" value="1"/>
</dbReference>
<evidence type="ECO:0000256" key="3">
    <source>
        <dbReference type="ARBA" id="ARBA00007823"/>
    </source>
</evidence>
<evidence type="ECO:0000256" key="10">
    <source>
        <dbReference type="ARBA" id="ARBA00022833"/>
    </source>
</evidence>
<evidence type="ECO:0000256" key="5">
    <source>
        <dbReference type="ARBA" id="ARBA00022694"/>
    </source>
</evidence>
<dbReference type="EMBL" id="MU004194">
    <property type="protein sequence ID" value="KAF2492287.1"/>
    <property type="molecule type" value="Genomic_DNA"/>
</dbReference>
<evidence type="ECO:0000256" key="4">
    <source>
        <dbReference type="ARBA" id="ARBA00012477"/>
    </source>
</evidence>
<evidence type="ECO:0000256" key="7">
    <source>
        <dbReference type="ARBA" id="ARBA00022723"/>
    </source>
</evidence>
<dbReference type="SUPFAM" id="SSF56281">
    <property type="entry name" value="Metallo-hydrolase/oxidoreductase"/>
    <property type="match status" value="2"/>
</dbReference>
<comment type="cofactor">
    <cofactor evidence="2">
        <name>Zn(2+)</name>
        <dbReference type="ChEBI" id="CHEBI:29105"/>
    </cofactor>
</comment>
<dbReference type="InterPro" id="IPR027794">
    <property type="entry name" value="tRNase_Z_dom"/>
</dbReference>
<evidence type="ECO:0000256" key="6">
    <source>
        <dbReference type="ARBA" id="ARBA00022722"/>
    </source>
</evidence>
<dbReference type="Proteomes" id="UP000799750">
    <property type="component" value="Unassembled WGS sequence"/>
</dbReference>
<sequence length="944" mass="103536">MKSLIQFITVPTADTPGTALYLFFDNRRYLIGNIAEGTQRAATQTGTKLMKINDILLTGRTEWSNIGGLVGMILTLADSNASSVESAMPKYEQMVASGKLDKMPDLPILNIYGPPNLNHLLGTCRRFVFRKGMPLRAVEFKDDTVKRDSEGNVEPTWSDDHISVWAMPIKPTELPKSESSAKQELRRQTFDQLNSKNVEYMALEGEMPEDRELRYDRMRRSIVRHMFDSDWSFDALVEKHISEVQMPAAIFVRDQETHKIQKYTGPMPGGEAPLPDIKVMVRTPWPAALLELLPPTEPSPVAISYIFRPHPKRGKFDMSKALELNITDKKKFSLLTKGENTTNDAGETITPDMVMGPPRPSGGVAVIDLPSIEYVDSLLAREEWTSEKVKSGIVAFVWILGPGVAASPRLRQFMEEMDHCKHVVSSVDACPNTLSMIDAAASTLRLAQVDNKRYGVPHHDNVSLPQDILNQPLTSSPPPKLPPNAIAAKIITLGTGSALPSKYRNVSATLVRVPGVGNYLLDCGENTLGQLRRVFKPAELKEVLKDLRMIWISHLHADHHLGIASLIKAWYSVAHDSTPITEPPNIHPTADSPPQRRLAVVSHMGMPHWLHEYASIEDFGYSCILPLCISENDCFRMTSSPIPIPDTDHSRRISNTKSSDLTLYIAPGEEPQEGSSTKVPASAYEALFGLSDIQAVFVNHCHGAMAVSLTFPPDPSAPHLPPLKVSYSGDCRPSGRFASIGAGTSVLIHEATFDDALGADAVAKKHSTTSEALKVAEWMGAQGVVLTHFSQRYQKIPVLRKAEAEEGVEEEDDVLKRSDGEDGDENGVGGVEVPALEMKTQYERAEQGASGQEQVIEVKGDMKVAIAFDYMRVKIGDIAVMERFTPALAKLLASVEAEGEGSEEVVAKGGKNGGKSGGKNGGKNGVKKAGREMESPKRKARRLN</sequence>
<gene>
    <name evidence="13" type="ORF">BU16DRAFT_593754</name>
</gene>
<dbReference type="OrthoDB" id="527344at2759"/>
<comment type="catalytic activity">
    <reaction evidence="1">
        <text>Endonucleolytic cleavage of RNA, removing extra 3' nucleotides from tRNA precursor, generating 3' termini of tRNAs. A 3'-hydroxy group is left at the tRNA terminus and a 5'-phosphoryl group is left at the trailer molecule.</text>
        <dbReference type="EC" id="3.1.26.11"/>
    </reaction>
</comment>
<organism evidence="13 14">
    <name type="scientific">Lophium mytilinum</name>
    <dbReference type="NCBI Taxonomy" id="390894"/>
    <lineage>
        <taxon>Eukaryota</taxon>
        <taxon>Fungi</taxon>
        <taxon>Dikarya</taxon>
        <taxon>Ascomycota</taxon>
        <taxon>Pezizomycotina</taxon>
        <taxon>Dothideomycetes</taxon>
        <taxon>Pleosporomycetidae</taxon>
        <taxon>Mytilinidiales</taxon>
        <taxon>Mytilinidiaceae</taxon>
        <taxon>Lophium</taxon>
    </lineage>
</organism>
<evidence type="ECO:0000259" key="12">
    <source>
        <dbReference type="Pfam" id="PF13691"/>
    </source>
</evidence>
<feature type="compositionally biased region" description="Gly residues" evidence="11">
    <location>
        <begin position="910"/>
        <end position="924"/>
    </location>
</feature>
<accession>A0A6A6QMZ9</accession>
<keyword evidence="14" id="KW-1185">Reference proteome</keyword>
<comment type="similarity">
    <text evidence="3">Belongs to the RNase Z family.</text>
</comment>
<keyword evidence="8" id="KW-0255">Endonuclease</keyword>
<keyword evidence="6" id="KW-0540">Nuclease</keyword>
<keyword evidence="10" id="KW-0862">Zinc</keyword>
<dbReference type="Gene3D" id="3.60.15.10">
    <property type="entry name" value="Ribonuclease Z/Hydroxyacylglutathione hydrolase-like"/>
    <property type="match status" value="2"/>
</dbReference>
<dbReference type="GO" id="GO:0042781">
    <property type="term" value="F:3'-tRNA processing endoribonuclease activity"/>
    <property type="evidence" value="ECO:0007669"/>
    <property type="project" value="UniProtKB-EC"/>
</dbReference>
<evidence type="ECO:0000313" key="14">
    <source>
        <dbReference type="Proteomes" id="UP000799750"/>
    </source>
</evidence>
<name>A0A6A6QMZ9_9PEZI</name>
<dbReference type="InterPro" id="IPR036866">
    <property type="entry name" value="RibonucZ/Hydroxyglut_hydro"/>
</dbReference>
<keyword evidence="5" id="KW-0819">tRNA processing</keyword>
<protein>
    <recommendedName>
        <fullName evidence="4">ribonuclease Z</fullName>
        <ecNumber evidence="4">3.1.26.11</ecNumber>
    </recommendedName>
</protein>
<evidence type="ECO:0000256" key="2">
    <source>
        <dbReference type="ARBA" id="ARBA00001947"/>
    </source>
</evidence>
<proteinExistence type="inferred from homology"/>
<evidence type="ECO:0000313" key="13">
    <source>
        <dbReference type="EMBL" id="KAF2492287.1"/>
    </source>
</evidence>
<keyword evidence="7" id="KW-0479">Metal-binding</keyword>
<dbReference type="EC" id="3.1.26.11" evidence="4"/>
<dbReference type="PANTHER" id="PTHR12553">
    <property type="entry name" value="ZINC PHOSPHODIESTERASE ELAC PROTEIN 2"/>
    <property type="match status" value="1"/>
</dbReference>
<evidence type="ECO:0000256" key="8">
    <source>
        <dbReference type="ARBA" id="ARBA00022759"/>
    </source>
</evidence>
<dbReference type="GO" id="GO:0046872">
    <property type="term" value="F:metal ion binding"/>
    <property type="evidence" value="ECO:0007669"/>
    <property type="project" value="UniProtKB-KW"/>
</dbReference>
<feature type="region of interest" description="Disordered" evidence="11">
    <location>
        <begin position="804"/>
        <end position="834"/>
    </location>
</feature>
<dbReference type="PANTHER" id="PTHR12553:SF49">
    <property type="entry name" value="ZINC PHOSPHODIESTERASE ELAC PROTEIN 2"/>
    <property type="match status" value="1"/>
</dbReference>
<dbReference type="AlphaFoldDB" id="A0A6A6QMZ9"/>
<dbReference type="Pfam" id="PF13691">
    <property type="entry name" value="Lactamase_B_4"/>
    <property type="match status" value="1"/>
</dbReference>
<dbReference type="InterPro" id="IPR047151">
    <property type="entry name" value="RNZ2-like"/>
</dbReference>
<dbReference type="GO" id="GO:0005739">
    <property type="term" value="C:mitochondrion"/>
    <property type="evidence" value="ECO:0007669"/>
    <property type="project" value="TreeGrafter"/>
</dbReference>
<dbReference type="Pfam" id="PF23023">
    <property type="entry name" value="Anti-Pycsar_Apyc1"/>
    <property type="match status" value="1"/>
</dbReference>
<evidence type="ECO:0000256" key="9">
    <source>
        <dbReference type="ARBA" id="ARBA00022801"/>
    </source>
</evidence>
<evidence type="ECO:0000256" key="1">
    <source>
        <dbReference type="ARBA" id="ARBA00000402"/>
    </source>
</evidence>
<dbReference type="GO" id="GO:1990180">
    <property type="term" value="P:mitochondrial tRNA 3'-end processing"/>
    <property type="evidence" value="ECO:0007669"/>
    <property type="project" value="TreeGrafter"/>
</dbReference>
<reference evidence="13" key="1">
    <citation type="journal article" date="2020" name="Stud. Mycol.">
        <title>101 Dothideomycetes genomes: a test case for predicting lifestyles and emergence of pathogens.</title>
        <authorList>
            <person name="Haridas S."/>
            <person name="Albert R."/>
            <person name="Binder M."/>
            <person name="Bloem J."/>
            <person name="Labutti K."/>
            <person name="Salamov A."/>
            <person name="Andreopoulos B."/>
            <person name="Baker S."/>
            <person name="Barry K."/>
            <person name="Bills G."/>
            <person name="Bluhm B."/>
            <person name="Cannon C."/>
            <person name="Castanera R."/>
            <person name="Culley D."/>
            <person name="Daum C."/>
            <person name="Ezra D."/>
            <person name="Gonzalez J."/>
            <person name="Henrissat B."/>
            <person name="Kuo A."/>
            <person name="Liang C."/>
            <person name="Lipzen A."/>
            <person name="Lutzoni F."/>
            <person name="Magnuson J."/>
            <person name="Mondo S."/>
            <person name="Nolan M."/>
            <person name="Ohm R."/>
            <person name="Pangilinan J."/>
            <person name="Park H.-J."/>
            <person name="Ramirez L."/>
            <person name="Alfaro M."/>
            <person name="Sun H."/>
            <person name="Tritt A."/>
            <person name="Yoshinaga Y."/>
            <person name="Zwiers L.-H."/>
            <person name="Turgeon B."/>
            <person name="Goodwin S."/>
            <person name="Spatafora J."/>
            <person name="Crous P."/>
            <person name="Grigoriev I."/>
        </authorList>
    </citation>
    <scope>NUCLEOTIDE SEQUENCE</scope>
    <source>
        <strain evidence="13">CBS 269.34</strain>
    </source>
</reference>